<gene>
    <name evidence="2" type="ORF">T265_02642</name>
</gene>
<feature type="region of interest" description="Disordered" evidence="1">
    <location>
        <begin position="96"/>
        <end position="133"/>
    </location>
</feature>
<evidence type="ECO:0000256" key="1">
    <source>
        <dbReference type="SAM" id="MobiDB-lite"/>
    </source>
</evidence>
<feature type="compositionally biased region" description="Low complexity" evidence="1">
    <location>
        <begin position="485"/>
        <end position="506"/>
    </location>
</feature>
<feature type="compositionally biased region" description="Low complexity" evidence="1">
    <location>
        <begin position="407"/>
        <end position="427"/>
    </location>
</feature>
<feature type="region of interest" description="Disordered" evidence="1">
    <location>
        <begin position="450"/>
        <end position="506"/>
    </location>
</feature>
<feature type="compositionally biased region" description="Low complexity" evidence="1">
    <location>
        <begin position="251"/>
        <end position="268"/>
    </location>
</feature>
<keyword evidence="3" id="KW-1185">Reference proteome</keyword>
<feature type="region of interest" description="Disordered" evidence="1">
    <location>
        <begin position="405"/>
        <end position="435"/>
    </location>
</feature>
<sequence length="506" mass="55698">MSANSSRSSSHFCCCARGLKRYRISLQCTTHKVSENSSTAHDRFRPFWGSSGRRSPRISVNLMFYLNFHFYSNGSQEESSLASSVRSEASVAEDRLKKKVPSCYSPQQSNNTSSSAESQNASPVLTSSRLIHSPALTDRRHASFLPRRMLHLRPEYVLPDQPASIRADTESGNVMPQGNLSRYENPIATERSNEPPPPIPPRTTRCVGTVIQMLPSKQRTEPTTPSARSPAVLPRAKPRTKDIPSETMVKQAESPQSQSSLSPQAPAPTITNRRRRQGSRRKTLTVCYSGRSADTSSQLMAGREPSFRKKSPAPVIPQSDFDSQRNTLSDAQYPEDSVTSLDDTCFLAITPTPYQAHLAGTSKHGMGRFSPKQQHTASNQLHKGVSMELQPATGFFETTAAEHVQRSPKSAFSSARSAFRLSPTSSGKKSKPVKSSFTFNIPVTKTTAYLHPNDSRNSKVKQVDGLTEMEDSRRTCVRRQSSHASSVSTESNTVVSSSVENPRSTS</sequence>
<feature type="compositionally biased region" description="Polar residues" evidence="1">
    <location>
        <begin position="104"/>
        <end position="130"/>
    </location>
</feature>
<feature type="compositionally biased region" description="Polar residues" evidence="1">
    <location>
        <begin position="320"/>
        <end position="330"/>
    </location>
</feature>
<protein>
    <submittedName>
        <fullName evidence="2">Uncharacterized protein</fullName>
    </submittedName>
</protein>
<organism evidence="2 3">
    <name type="scientific">Opisthorchis viverrini</name>
    <name type="common">Southeast Asian liver fluke</name>
    <dbReference type="NCBI Taxonomy" id="6198"/>
    <lineage>
        <taxon>Eukaryota</taxon>
        <taxon>Metazoa</taxon>
        <taxon>Spiralia</taxon>
        <taxon>Lophotrochozoa</taxon>
        <taxon>Platyhelminthes</taxon>
        <taxon>Trematoda</taxon>
        <taxon>Digenea</taxon>
        <taxon>Opisthorchiida</taxon>
        <taxon>Opisthorchiata</taxon>
        <taxon>Opisthorchiidae</taxon>
        <taxon>Opisthorchis</taxon>
    </lineage>
</organism>
<evidence type="ECO:0000313" key="3">
    <source>
        <dbReference type="Proteomes" id="UP000054324"/>
    </source>
</evidence>
<accession>A0A074ZVC1</accession>
<feature type="compositionally biased region" description="Basic residues" evidence="1">
    <location>
        <begin position="272"/>
        <end position="283"/>
    </location>
</feature>
<reference evidence="2 3" key="1">
    <citation type="submission" date="2013-11" db="EMBL/GenBank/DDBJ databases">
        <title>Opisthorchis viverrini - life in the bile duct.</title>
        <authorList>
            <person name="Young N.D."/>
            <person name="Nagarajan N."/>
            <person name="Lin S.J."/>
            <person name="Korhonen P.K."/>
            <person name="Jex A.R."/>
            <person name="Hall R.S."/>
            <person name="Safavi-Hemami H."/>
            <person name="Kaewkong W."/>
            <person name="Bertrand D."/>
            <person name="Gao S."/>
            <person name="Seet Q."/>
            <person name="Wongkham S."/>
            <person name="Teh B.T."/>
            <person name="Wongkham C."/>
            <person name="Intapan P.M."/>
            <person name="Maleewong W."/>
            <person name="Yang X."/>
            <person name="Hu M."/>
            <person name="Wang Z."/>
            <person name="Hofmann A."/>
            <person name="Sternberg P.W."/>
            <person name="Tan P."/>
            <person name="Wang J."/>
            <person name="Gasser R.B."/>
        </authorList>
    </citation>
    <scope>NUCLEOTIDE SEQUENCE [LARGE SCALE GENOMIC DNA]</scope>
</reference>
<name>A0A074ZVC1_OPIVI</name>
<dbReference type="AlphaFoldDB" id="A0A074ZVC1"/>
<evidence type="ECO:0000313" key="2">
    <source>
        <dbReference type="EMBL" id="KER31081.1"/>
    </source>
</evidence>
<proteinExistence type="predicted"/>
<dbReference type="EMBL" id="KL596651">
    <property type="protein sequence ID" value="KER31081.1"/>
    <property type="molecule type" value="Genomic_DNA"/>
</dbReference>
<feature type="region of interest" description="Disordered" evidence="1">
    <location>
        <begin position="215"/>
        <end position="335"/>
    </location>
</feature>
<dbReference type="Proteomes" id="UP000054324">
    <property type="component" value="Unassembled WGS sequence"/>
</dbReference>
<dbReference type="GeneID" id="20316830"/>
<dbReference type="CTD" id="20316830"/>
<feature type="compositionally biased region" description="Polar residues" evidence="1">
    <location>
        <begin position="215"/>
        <end position="227"/>
    </location>
</feature>
<dbReference type="KEGG" id="ovi:T265_02642"/>
<dbReference type="RefSeq" id="XP_009165204.1">
    <property type="nucleotide sequence ID" value="XM_009166940.1"/>
</dbReference>
<dbReference type="OrthoDB" id="6159439at2759"/>